<evidence type="ECO:0000313" key="8">
    <source>
        <dbReference type="Proteomes" id="UP000217199"/>
    </source>
</evidence>
<evidence type="ECO:0000256" key="2">
    <source>
        <dbReference type="ARBA" id="ARBA00022692"/>
    </source>
</evidence>
<keyword evidence="2 6" id="KW-0812">Transmembrane</keyword>
<keyword evidence="3 6" id="KW-1133">Transmembrane helix</keyword>
<feature type="compositionally biased region" description="Low complexity" evidence="5">
    <location>
        <begin position="115"/>
        <end position="145"/>
    </location>
</feature>
<accession>A0A286UVY2</accession>
<feature type="region of interest" description="Disordered" evidence="5">
    <location>
        <begin position="107"/>
        <end position="145"/>
    </location>
</feature>
<dbReference type="GO" id="GO:0016020">
    <property type="term" value="C:membrane"/>
    <property type="evidence" value="ECO:0007669"/>
    <property type="project" value="UniProtKB-SubCell"/>
</dbReference>
<feature type="compositionally biased region" description="Low complexity" evidence="5">
    <location>
        <begin position="371"/>
        <end position="390"/>
    </location>
</feature>
<feature type="compositionally biased region" description="Basic and acidic residues" evidence="5">
    <location>
        <begin position="429"/>
        <end position="439"/>
    </location>
</feature>
<dbReference type="Proteomes" id="UP000217199">
    <property type="component" value="Unassembled WGS sequence"/>
</dbReference>
<name>A0A286UVY2_9AGAM</name>
<dbReference type="InParanoid" id="A0A286UVY2"/>
<dbReference type="InterPro" id="IPR051694">
    <property type="entry name" value="Immunoregulatory_rcpt-like"/>
</dbReference>
<feature type="compositionally biased region" description="Polar residues" evidence="5">
    <location>
        <begin position="454"/>
        <end position="464"/>
    </location>
</feature>
<reference evidence="7 8" key="1">
    <citation type="journal article" date="2017" name="Mol. Ecol.">
        <title>Comparative and population genomic landscape of Phellinus noxius: A hypervariable fungus causing root rot in trees.</title>
        <authorList>
            <person name="Chung C.L."/>
            <person name="Lee T.J."/>
            <person name="Akiba M."/>
            <person name="Lee H.H."/>
            <person name="Kuo T.H."/>
            <person name="Liu D."/>
            <person name="Ke H.M."/>
            <person name="Yokoi T."/>
            <person name="Roa M.B."/>
            <person name="Lu M.J."/>
            <person name="Chang Y.Y."/>
            <person name="Ann P.J."/>
            <person name="Tsai J.N."/>
            <person name="Chen C.Y."/>
            <person name="Tzean S.S."/>
            <person name="Ota Y."/>
            <person name="Hattori T."/>
            <person name="Sahashi N."/>
            <person name="Liou R.F."/>
            <person name="Kikuchi T."/>
            <person name="Tsai I.J."/>
        </authorList>
    </citation>
    <scope>NUCLEOTIDE SEQUENCE [LARGE SCALE GENOMIC DNA]</scope>
    <source>
        <strain evidence="7 8">FFPRI411160</strain>
    </source>
</reference>
<feature type="compositionally biased region" description="Polar residues" evidence="5">
    <location>
        <begin position="340"/>
        <end position="353"/>
    </location>
</feature>
<feature type="transmembrane region" description="Helical" evidence="6">
    <location>
        <begin position="223"/>
        <end position="245"/>
    </location>
</feature>
<dbReference type="GO" id="GO:0071944">
    <property type="term" value="C:cell periphery"/>
    <property type="evidence" value="ECO:0007669"/>
    <property type="project" value="UniProtKB-ARBA"/>
</dbReference>
<organism evidence="7 8">
    <name type="scientific">Pyrrhoderma noxium</name>
    <dbReference type="NCBI Taxonomy" id="2282107"/>
    <lineage>
        <taxon>Eukaryota</taxon>
        <taxon>Fungi</taxon>
        <taxon>Dikarya</taxon>
        <taxon>Basidiomycota</taxon>
        <taxon>Agaricomycotina</taxon>
        <taxon>Agaricomycetes</taxon>
        <taxon>Hymenochaetales</taxon>
        <taxon>Hymenochaetaceae</taxon>
        <taxon>Pyrrhoderma</taxon>
    </lineage>
</organism>
<evidence type="ECO:0000256" key="5">
    <source>
        <dbReference type="SAM" id="MobiDB-lite"/>
    </source>
</evidence>
<evidence type="ECO:0000256" key="3">
    <source>
        <dbReference type="ARBA" id="ARBA00022989"/>
    </source>
</evidence>
<comment type="caution">
    <text evidence="7">The sequence shown here is derived from an EMBL/GenBank/DDBJ whole genome shotgun (WGS) entry which is preliminary data.</text>
</comment>
<keyword evidence="4 6" id="KW-0472">Membrane</keyword>
<feature type="region of interest" description="Disordered" evidence="5">
    <location>
        <begin position="340"/>
        <end position="488"/>
    </location>
</feature>
<dbReference type="PANTHER" id="PTHR15549:SF26">
    <property type="entry name" value="AXIAL BUDDING PATTERN PROTEIN 2-RELATED"/>
    <property type="match status" value="1"/>
</dbReference>
<evidence type="ECO:0000256" key="4">
    <source>
        <dbReference type="ARBA" id="ARBA00023136"/>
    </source>
</evidence>
<sequence>MSCQTSATGTLFTTITGSTVITSSSSSVTTLPGTTSTILSTSCLLTATSTGNSTTIAAADGVCASSTIITSTTVIDGGVSTVQVPFEVTSVFTSTQATRTLFSECTTTEAHNQDTSTTTTSTSTTSPLTTTTTSPTSTTSSTTSTTDAETIIFSDQTFTTLSTPTTTLTTSQDSTLADGQITQILVTVTSVLDPTSVVQTSQVAIQTNTSGGDSSSSSNVGAIAGGVVGGFVGLLALVGAVWYFCRRRRNWDDIFEKDYEEYMKPQPVQRGHMLDMEDEPIRAAAVNDEPKPYVYGLVGSANTPAPNTLGVGLAAVSPSAPQNRLSTGSGSINANSINTLSQQQHYHNRTPSETPLMMGGMMSNRSGPNTPGSRSSIGPGLSPSPSLAPSVNGARTGSPSPGPGPLGVLINTGPSLSMAESGFGLGSGFEHEHEKEHGNDSPTSVAPPRGALFITNQTEESNVTPPGSPVPRSKSPGSPGSPGVGRSSLSMVINGSEFTAAATATAAAAVAASPTVSSAASAIPARVREEEDGLQHNASVSSQSVYSQASGSTVQQMPVGLREAIRQSQIQSQGRTGTGTGVFVHTDGGRVDLSGEPPSYKNS</sequence>
<feature type="compositionally biased region" description="Low complexity" evidence="5">
    <location>
        <begin position="538"/>
        <end position="552"/>
    </location>
</feature>
<feature type="region of interest" description="Disordered" evidence="5">
    <location>
        <begin position="535"/>
        <end position="554"/>
    </location>
</feature>
<evidence type="ECO:0000313" key="7">
    <source>
        <dbReference type="EMBL" id="PAV23769.1"/>
    </source>
</evidence>
<feature type="region of interest" description="Disordered" evidence="5">
    <location>
        <begin position="567"/>
        <end position="603"/>
    </location>
</feature>
<dbReference type="PANTHER" id="PTHR15549">
    <property type="entry name" value="PAIRED IMMUNOGLOBULIN-LIKE TYPE 2 RECEPTOR"/>
    <property type="match status" value="1"/>
</dbReference>
<comment type="subcellular location">
    <subcellularLocation>
        <location evidence="1">Membrane</location>
        <topology evidence="1">Single-pass membrane protein</topology>
    </subcellularLocation>
</comment>
<evidence type="ECO:0000256" key="6">
    <source>
        <dbReference type="SAM" id="Phobius"/>
    </source>
</evidence>
<dbReference type="AlphaFoldDB" id="A0A286UVY2"/>
<dbReference type="OrthoDB" id="3263215at2759"/>
<keyword evidence="8" id="KW-1185">Reference proteome</keyword>
<proteinExistence type="predicted"/>
<gene>
    <name evidence="7" type="ORF">PNOK_0083700</name>
</gene>
<dbReference type="EMBL" id="NBII01000001">
    <property type="protein sequence ID" value="PAV23769.1"/>
    <property type="molecule type" value="Genomic_DNA"/>
</dbReference>
<evidence type="ECO:0000256" key="1">
    <source>
        <dbReference type="ARBA" id="ARBA00004167"/>
    </source>
</evidence>
<protein>
    <submittedName>
        <fullName evidence="7">Uncharacterized protein</fullName>
    </submittedName>
</protein>